<sequence length="54" mass="5980">MDQGTGGRQMPRDQGNGDQIAKKLLVVTVWGIWWCPVDRLSMKAVLQALKGRGI</sequence>
<accession>A0A6J5TZ80</accession>
<evidence type="ECO:0000313" key="1">
    <source>
        <dbReference type="EMBL" id="CAB4268577.1"/>
    </source>
</evidence>
<organism evidence="1 2">
    <name type="scientific">Prunus armeniaca</name>
    <name type="common">Apricot</name>
    <name type="synonym">Armeniaca vulgaris</name>
    <dbReference type="NCBI Taxonomy" id="36596"/>
    <lineage>
        <taxon>Eukaryota</taxon>
        <taxon>Viridiplantae</taxon>
        <taxon>Streptophyta</taxon>
        <taxon>Embryophyta</taxon>
        <taxon>Tracheophyta</taxon>
        <taxon>Spermatophyta</taxon>
        <taxon>Magnoliopsida</taxon>
        <taxon>eudicotyledons</taxon>
        <taxon>Gunneridae</taxon>
        <taxon>Pentapetalae</taxon>
        <taxon>rosids</taxon>
        <taxon>fabids</taxon>
        <taxon>Rosales</taxon>
        <taxon>Rosaceae</taxon>
        <taxon>Amygdaloideae</taxon>
        <taxon>Amygdaleae</taxon>
        <taxon>Prunus</taxon>
    </lineage>
</organism>
<proteinExistence type="predicted"/>
<dbReference type="AlphaFoldDB" id="A0A6J5TZ80"/>
<protein>
    <submittedName>
        <fullName evidence="1">Uncharacterized protein</fullName>
    </submittedName>
</protein>
<name>A0A6J5TZ80_PRUAR</name>
<reference evidence="1 2" key="1">
    <citation type="submission" date="2020-05" db="EMBL/GenBank/DDBJ databases">
        <authorList>
            <person name="Campoy J."/>
            <person name="Schneeberger K."/>
            <person name="Spophaly S."/>
        </authorList>
    </citation>
    <scope>NUCLEOTIDE SEQUENCE [LARGE SCALE GENOMIC DNA]</scope>
    <source>
        <strain evidence="1">PruArmRojPasFocal</strain>
    </source>
</reference>
<dbReference type="Proteomes" id="UP000507222">
    <property type="component" value="Unassembled WGS sequence"/>
</dbReference>
<evidence type="ECO:0000313" key="2">
    <source>
        <dbReference type="Proteomes" id="UP000507222"/>
    </source>
</evidence>
<gene>
    <name evidence="1" type="ORF">CURHAP_LOCUS12375</name>
</gene>
<dbReference type="EMBL" id="CAEKDK010000002">
    <property type="protein sequence ID" value="CAB4268577.1"/>
    <property type="molecule type" value="Genomic_DNA"/>
</dbReference>